<keyword evidence="3" id="KW-1185">Reference proteome</keyword>
<accession>A0A1A9V193</accession>
<reference evidence="2" key="1">
    <citation type="submission" date="2020-05" db="UniProtKB">
        <authorList>
            <consortium name="EnsemblMetazoa"/>
        </authorList>
    </citation>
    <scope>IDENTIFICATION</scope>
    <source>
        <strain evidence="2">TTRI</strain>
    </source>
</reference>
<organism evidence="2 3">
    <name type="scientific">Glossina austeni</name>
    <name type="common">Savannah tsetse fly</name>
    <dbReference type="NCBI Taxonomy" id="7395"/>
    <lineage>
        <taxon>Eukaryota</taxon>
        <taxon>Metazoa</taxon>
        <taxon>Ecdysozoa</taxon>
        <taxon>Arthropoda</taxon>
        <taxon>Hexapoda</taxon>
        <taxon>Insecta</taxon>
        <taxon>Pterygota</taxon>
        <taxon>Neoptera</taxon>
        <taxon>Endopterygota</taxon>
        <taxon>Diptera</taxon>
        <taxon>Brachycera</taxon>
        <taxon>Muscomorpha</taxon>
        <taxon>Hippoboscoidea</taxon>
        <taxon>Glossinidae</taxon>
        <taxon>Glossina</taxon>
    </lineage>
</organism>
<dbReference type="Proteomes" id="UP000078200">
    <property type="component" value="Unassembled WGS sequence"/>
</dbReference>
<proteinExistence type="predicted"/>
<feature type="transmembrane region" description="Helical" evidence="1">
    <location>
        <begin position="32"/>
        <end position="56"/>
    </location>
</feature>
<dbReference type="AlphaFoldDB" id="A0A1A9V193"/>
<keyword evidence="1" id="KW-0472">Membrane</keyword>
<evidence type="ECO:0000256" key="1">
    <source>
        <dbReference type="SAM" id="Phobius"/>
    </source>
</evidence>
<keyword evidence="1" id="KW-1133">Transmembrane helix</keyword>
<evidence type="ECO:0000313" key="2">
    <source>
        <dbReference type="EnsemblMetazoa" id="GAUT022561-PA"/>
    </source>
</evidence>
<dbReference type="EnsemblMetazoa" id="GAUT022561-RA">
    <property type="protein sequence ID" value="GAUT022561-PA"/>
    <property type="gene ID" value="GAUT022561"/>
</dbReference>
<keyword evidence="1" id="KW-0812">Transmembrane</keyword>
<sequence length="159" mass="18417">MIKSMQDNLSCTAIYVNTWLSVDFVAAHTGKYVIIFESMTCYGYSLFFLLSSYYLICTQLQLQLRQSSYVTRSFRFVKQPVPYRMRLQLHACIICKTLKDEVINLLGYKKNFLRTALKCGKETGTFAKEALLGSLAKASRSYCKWHEESSSFQFFVGIW</sequence>
<dbReference type="VEuPathDB" id="VectorBase:GAUT022561"/>
<protein>
    <submittedName>
        <fullName evidence="2">Uncharacterized protein</fullName>
    </submittedName>
</protein>
<evidence type="ECO:0000313" key="3">
    <source>
        <dbReference type="Proteomes" id="UP000078200"/>
    </source>
</evidence>
<name>A0A1A9V193_GLOAU</name>